<protein>
    <submittedName>
        <fullName evidence="1">Uncharacterized protein</fullName>
    </submittedName>
</protein>
<dbReference type="Proteomes" id="UP001230986">
    <property type="component" value="Unassembled WGS sequence"/>
</dbReference>
<name>A0ABT7M0I8_9CYAN</name>
<evidence type="ECO:0000313" key="1">
    <source>
        <dbReference type="EMBL" id="MDL5056855.1"/>
    </source>
</evidence>
<dbReference type="RefSeq" id="WP_286004297.1">
    <property type="nucleotide sequence ID" value="NZ_JASVEJ010000019.1"/>
</dbReference>
<dbReference type="EMBL" id="JASVEJ010000019">
    <property type="protein sequence ID" value="MDL5056855.1"/>
    <property type="molecule type" value="Genomic_DNA"/>
</dbReference>
<organism evidence="1 2">
    <name type="scientific">Geitlerinema calcuttense NRMC-F 0142</name>
    <dbReference type="NCBI Taxonomy" id="2922238"/>
    <lineage>
        <taxon>Bacteria</taxon>
        <taxon>Bacillati</taxon>
        <taxon>Cyanobacteriota</taxon>
        <taxon>Cyanophyceae</taxon>
        <taxon>Geitlerinematales</taxon>
        <taxon>Geitlerinemataceae</taxon>
        <taxon>Geitlerinema</taxon>
    </lineage>
</organism>
<keyword evidence="2" id="KW-1185">Reference proteome</keyword>
<gene>
    <name evidence="1" type="ORF">QQ055_05160</name>
</gene>
<sequence length="182" mass="20003">MSRKARALDSETLANFVELFGEEDLEEEQQQALAEETGFSVEISGILSRELMSLTDESSEPPRRYGEDIFIPASPEESLLPTEQEALERTTWSFWPDSTTLEQLQADLSSLEELGQPQTFSATTRLSSSSQAVELNSKHPDVEAFPQSLLNSDSVMLDAFIEDMGETASDATANAVEESSGD</sequence>
<reference evidence="1 2" key="1">
    <citation type="submission" date="2023-06" db="EMBL/GenBank/DDBJ databases">
        <title>Whole genome sequence of Oscillatoria calcuttensis NRMC-F 0142.</title>
        <authorList>
            <person name="Shakena Fathima T."/>
            <person name="Muralitharan G."/>
            <person name="Thajuddin N."/>
        </authorList>
    </citation>
    <scope>NUCLEOTIDE SEQUENCE [LARGE SCALE GENOMIC DNA]</scope>
    <source>
        <strain evidence="1 2">NRMC-F 0142</strain>
    </source>
</reference>
<accession>A0ABT7M0I8</accession>
<comment type="caution">
    <text evidence="1">The sequence shown here is derived from an EMBL/GenBank/DDBJ whole genome shotgun (WGS) entry which is preliminary data.</text>
</comment>
<evidence type="ECO:0000313" key="2">
    <source>
        <dbReference type="Proteomes" id="UP001230986"/>
    </source>
</evidence>
<proteinExistence type="predicted"/>